<organism evidence="1">
    <name type="scientific">Mytilinidion resinicola</name>
    <dbReference type="NCBI Taxonomy" id="574789"/>
    <lineage>
        <taxon>Eukaryota</taxon>
        <taxon>Fungi</taxon>
        <taxon>Dikarya</taxon>
        <taxon>Ascomycota</taxon>
        <taxon>Pezizomycotina</taxon>
        <taxon>Dothideomycetes</taxon>
        <taxon>Pleosporomycetidae</taxon>
        <taxon>Mytilinidiales</taxon>
        <taxon>Mytilinidiaceae</taxon>
        <taxon>Mytilinidion</taxon>
    </lineage>
</organism>
<dbReference type="Proteomes" id="UP000504636">
    <property type="component" value="Unplaced"/>
</dbReference>
<evidence type="ECO:0000313" key="1">
    <source>
        <dbReference type="EMBL" id="KAF2804432.1"/>
    </source>
</evidence>
<keyword evidence="2" id="KW-1185">Reference proteome</keyword>
<dbReference type="AlphaFoldDB" id="A0A6A6Y6K5"/>
<sequence>MYLSGFPGPPLLLCAYNRSSILYENSLDVHTRSLACPHLVSFFYPVPIFEQDIPYCLRSAPALALLGIGLVDGVEVCAEGDLAGAHLCDYGADRSVFSGMDLKGCSSRLYPQSKEISPVLGLRPGLCLFDFHYPADGRFGGCH</sequence>
<evidence type="ECO:0000313" key="3">
    <source>
        <dbReference type="RefSeq" id="XP_033571396.1"/>
    </source>
</evidence>
<protein>
    <submittedName>
        <fullName evidence="1 3">Uncharacterized protein</fullName>
    </submittedName>
</protein>
<reference evidence="3" key="2">
    <citation type="submission" date="2020-04" db="EMBL/GenBank/DDBJ databases">
        <authorList>
            <consortium name="NCBI Genome Project"/>
        </authorList>
    </citation>
    <scope>NUCLEOTIDE SEQUENCE</scope>
    <source>
        <strain evidence="3">CBS 304.34</strain>
    </source>
</reference>
<evidence type="ECO:0000313" key="2">
    <source>
        <dbReference type="Proteomes" id="UP000504636"/>
    </source>
</evidence>
<gene>
    <name evidence="1 3" type="ORF">BDZ99DRAFT_481251</name>
</gene>
<dbReference type="OrthoDB" id="4188861at2759"/>
<dbReference type="GeneID" id="54463278"/>
<dbReference type="RefSeq" id="XP_033571396.1">
    <property type="nucleotide sequence ID" value="XM_033722385.1"/>
</dbReference>
<proteinExistence type="predicted"/>
<reference evidence="3" key="3">
    <citation type="submission" date="2025-04" db="UniProtKB">
        <authorList>
            <consortium name="RefSeq"/>
        </authorList>
    </citation>
    <scope>IDENTIFICATION</scope>
    <source>
        <strain evidence="3">CBS 304.34</strain>
    </source>
</reference>
<name>A0A6A6Y6K5_9PEZI</name>
<dbReference type="EMBL" id="MU003713">
    <property type="protein sequence ID" value="KAF2804432.1"/>
    <property type="molecule type" value="Genomic_DNA"/>
</dbReference>
<reference evidence="1 3" key="1">
    <citation type="journal article" date="2020" name="Stud. Mycol.">
        <title>101 Dothideomycetes genomes: a test case for predicting lifestyles and emergence of pathogens.</title>
        <authorList>
            <person name="Haridas S."/>
            <person name="Albert R."/>
            <person name="Binder M."/>
            <person name="Bloem J."/>
            <person name="Labutti K."/>
            <person name="Salamov A."/>
            <person name="Andreopoulos B."/>
            <person name="Baker S."/>
            <person name="Barry K."/>
            <person name="Bills G."/>
            <person name="Bluhm B."/>
            <person name="Cannon C."/>
            <person name="Castanera R."/>
            <person name="Culley D."/>
            <person name="Daum C."/>
            <person name="Ezra D."/>
            <person name="Gonzalez J."/>
            <person name="Henrissat B."/>
            <person name="Kuo A."/>
            <person name="Liang C."/>
            <person name="Lipzen A."/>
            <person name="Lutzoni F."/>
            <person name="Magnuson J."/>
            <person name="Mondo S."/>
            <person name="Nolan M."/>
            <person name="Ohm R."/>
            <person name="Pangilinan J."/>
            <person name="Park H.-J."/>
            <person name="Ramirez L."/>
            <person name="Alfaro M."/>
            <person name="Sun H."/>
            <person name="Tritt A."/>
            <person name="Yoshinaga Y."/>
            <person name="Zwiers L.-H."/>
            <person name="Turgeon B."/>
            <person name="Goodwin S."/>
            <person name="Spatafora J."/>
            <person name="Crous P."/>
            <person name="Grigoriev I."/>
        </authorList>
    </citation>
    <scope>NUCLEOTIDE SEQUENCE</scope>
    <source>
        <strain evidence="1 3">CBS 304.34</strain>
    </source>
</reference>
<accession>A0A6A6Y6K5</accession>